<evidence type="ECO:0000313" key="1">
    <source>
        <dbReference type="EMBL" id="KAJ9080785.1"/>
    </source>
</evidence>
<accession>A0ACC2U1C2</accession>
<reference evidence="1" key="1">
    <citation type="submission" date="2022-04" db="EMBL/GenBank/DDBJ databases">
        <title>Genome of the entomopathogenic fungus Entomophthora muscae.</title>
        <authorList>
            <person name="Elya C."/>
            <person name="Lovett B.R."/>
            <person name="Lee E."/>
            <person name="Macias A.M."/>
            <person name="Hajek A.E."/>
            <person name="De Bivort B.L."/>
            <person name="Kasson M.T."/>
            <person name="De Fine Licht H.H."/>
            <person name="Stajich J.E."/>
        </authorList>
    </citation>
    <scope>NUCLEOTIDE SEQUENCE</scope>
    <source>
        <strain evidence="1">Berkeley</strain>
    </source>
</reference>
<proteinExistence type="predicted"/>
<gene>
    <name evidence="1" type="ORF">DSO57_1021332</name>
</gene>
<evidence type="ECO:0000313" key="2">
    <source>
        <dbReference type="Proteomes" id="UP001165960"/>
    </source>
</evidence>
<organism evidence="1 2">
    <name type="scientific">Entomophthora muscae</name>
    <dbReference type="NCBI Taxonomy" id="34485"/>
    <lineage>
        <taxon>Eukaryota</taxon>
        <taxon>Fungi</taxon>
        <taxon>Fungi incertae sedis</taxon>
        <taxon>Zoopagomycota</taxon>
        <taxon>Entomophthoromycotina</taxon>
        <taxon>Entomophthoromycetes</taxon>
        <taxon>Entomophthorales</taxon>
        <taxon>Entomophthoraceae</taxon>
        <taxon>Entomophthora</taxon>
    </lineage>
</organism>
<protein>
    <submittedName>
        <fullName evidence="1">Uncharacterized protein</fullName>
    </submittedName>
</protein>
<comment type="caution">
    <text evidence="1">The sequence shown here is derived from an EMBL/GenBank/DDBJ whole genome shotgun (WGS) entry which is preliminary data.</text>
</comment>
<dbReference type="EMBL" id="QTSX02001523">
    <property type="protein sequence ID" value="KAJ9080785.1"/>
    <property type="molecule type" value="Genomic_DNA"/>
</dbReference>
<name>A0ACC2U1C2_9FUNG</name>
<dbReference type="Proteomes" id="UP001165960">
    <property type="component" value="Unassembled WGS sequence"/>
</dbReference>
<sequence>MAVEKYPLTLLSRGEYKNVKNNNMAPDNSILEQLCQMTFPLKPTVHNSTPLKVYPDPSCHQSPQFYVKAVAKPKRNKVVTPSLTRVPSPIKRENQLQDPSPNTASVVFISDMPAKI</sequence>
<keyword evidence="2" id="KW-1185">Reference proteome</keyword>